<evidence type="ECO:0000313" key="3">
    <source>
        <dbReference type="Proteomes" id="UP000467841"/>
    </source>
</evidence>
<protein>
    <submittedName>
        <fullName evidence="2">Uncharacterized protein</fullName>
    </submittedName>
</protein>
<evidence type="ECO:0000256" key="1">
    <source>
        <dbReference type="SAM" id="MobiDB-lite"/>
    </source>
</evidence>
<proteinExistence type="predicted"/>
<feature type="region of interest" description="Disordered" evidence="1">
    <location>
        <begin position="1"/>
        <end position="71"/>
    </location>
</feature>
<organism evidence="2 3">
    <name type="scientific">Microthlaspi erraticum</name>
    <dbReference type="NCBI Taxonomy" id="1685480"/>
    <lineage>
        <taxon>Eukaryota</taxon>
        <taxon>Viridiplantae</taxon>
        <taxon>Streptophyta</taxon>
        <taxon>Embryophyta</taxon>
        <taxon>Tracheophyta</taxon>
        <taxon>Spermatophyta</taxon>
        <taxon>Magnoliopsida</taxon>
        <taxon>eudicotyledons</taxon>
        <taxon>Gunneridae</taxon>
        <taxon>Pentapetalae</taxon>
        <taxon>rosids</taxon>
        <taxon>malvids</taxon>
        <taxon>Brassicales</taxon>
        <taxon>Brassicaceae</taxon>
        <taxon>Coluteocarpeae</taxon>
        <taxon>Microthlaspi</taxon>
    </lineage>
</organism>
<accession>A0A6D2HU48</accession>
<comment type="caution">
    <text evidence="2">The sequence shown here is derived from an EMBL/GenBank/DDBJ whole genome shotgun (WGS) entry which is preliminary data.</text>
</comment>
<dbReference type="AlphaFoldDB" id="A0A6D2HU48"/>
<keyword evidence="3" id="KW-1185">Reference proteome</keyword>
<dbReference type="EMBL" id="CACVBM020000332">
    <property type="protein sequence ID" value="CAA7017475.1"/>
    <property type="molecule type" value="Genomic_DNA"/>
</dbReference>
<reference evidence="2" key="1">
    <citation type="submission" date="2020-01" db="EMBL/GenBank/DDBJ databases">
        <authorList>
            <person name="Mishra B."/>
        </authorList>
    </citation>
    <scope>NUCLEOTIDE SEQUENCE [LARGE SCALE GENOMIC DNA]</scope>
</reference>
<feature type="compositionally biased region" description="Basic and acidic residues" evidence="1">
    <location>
        <begin position="11"/>
        <end position="50"/>
    </location>
</feature>
<gene>
    <name evidence="2" type="ORF">MERR_LOCUS4710</name>
</gene>
<name>A0A6D2HU48_9BRAS</name>
<dbReference type="Proteomes" id="UP000467841">
    <property type="component" value="Unassembled WGS sequence"/>
</dbReference>
<evidence type="ECO:0000313" key="2">
    <source>
        <dbReference type="EMBL" id="CAA7017475.1"/>
    </source>
</evidence>
<sequence length="85" mass="9860">MESVTEMTGEDVERGFTHGTSKRRDGDQRESPSNKRGCLPREKKWSKSVEELAEEDMERDPYCLPKRRGGSRRLELTGDVKRFTL</sequence>